<protein>
    <submittedName>
        <fullName evidence="1">Uncharacterized protein</fullName>
    </submittedName>
</protein>
<dbReference type="Proteomes" id="UP001168821">
    <property type="component" value="Unassembled WGS sequence"/>
</dbReference>
<name>A0AA38IZR2_9CUCU</name>
<dbReference type="AlphaFoldDB" id="A0AA38IZR2"/>
<gene>
    <name evidence="1" type="ORF">Zmor_007455</name>
</gene>
<proteinExistence type="predicted"/>
<reference evidence="1" key="1">
    <citation type="journal article" date="2023" name="G3 (Bethesda)">
        <title>Whole genome assemblies of Zophobas morio and Tenebrio molitor.</title>
        <authorList>
            <person name="Kaur S."/>
            <person name="Stinson S.A."/>
            <person name="diCenzo G.C."/>
        </authorList>
    </citation>
    <scope>NUCLEOTIDE SEQUENCE</scope>
    <source>
        <strain evidence="1">QUZm001</strain>
    </source>
</reference>
<comment type="caution">
    <text evidence="1">The sequence shown here is derived from an EMBL/GenBank/DDBJ whole genome shotgun (WGS) entry which is preliminary data.</text>
</comment>
<dbReference type="EMBL" id="JALNTZ010000002">
    <property type="protein sequence ID" value="KAJ3663147.1"/>
    <property type="molecule type" value="Genomic_DNA"/>
</dbReference>
<keyword evidence="2" id="KW-1185">Reference proteome</keyword>
<sequence>MRLGGRVFPTTFVIFSKESHIEDARLVLDLNQRNFAFADDPDIKYPFLREKPTDDELQEIFRDMQVPPLIEPIEIDNIRTLSTPSPARITFSSLQLRAEKGGTFPIEKKTKPFVIRTVSSSTPRGGDQRAPNH</sequence>
<evidence type="ECO:0000313" key="1">
    <source>
        <dbReference type="EMBL" id="KAJ3663147.1"/>
    </source>
</evidence>
<accession>A0AA38IZR2</accession>
<organism evidence="1 2">
    <name type="scientific">Zophobas morio</name>
    <dbReference type="NCBI Taxonomy" id="2755281"/>
    <lineage>
        <taxon>Eukaryota</taxon>
        <taxon>Metazoa</taxon>
        <taxon>Ecdysozoa</taxon>
        <taxon>Arthropoda</taxon>
        <taxon>Hexapoda</taxon>
        <taxon>Insecta</taxon>
        <taxon>Pterygota</taxon>
        <taxon>Neoptera</taxon>
        <taxon>Endopterygota</taxon>
        <taxon>Coleoptera</taxon>
        <taxon>Polyphaga</taxon>
        <taxon>Cucujiformia</taxon>
        <taxon>Tenebrionidae</taxon>
        <taxon>Zophobas</taxon>
    </lineage>
</organism>
<evidence type="ECO:0000313" key="2">
    <source>
        <dbReference type="Proteomes" id="UP001168821"/>
    </source>
</evidence>